<name>A0A4Y7SQ37_COPMI</name>
<evidence type="ECO:0000313" key="1">
    <source>
        <dbReference type="EMBL" id="TEB23993.1"/>
    </source>
</evidence>
<organism evidence="1 2">
    <name type="scientific">Coprinellus micaceus</name>
    <name type="common">Glistening ink-cap mushroom</name>
    <name type="synonym">Coprinus micaceus</name>
    <dbReference type="NCBI Taxonomy" id="71717"/>
    <lineage>
        <taxon>Eukaryota</taxon>
        <taxon>Fungi</taxon>
        <taxon>Dikarya</taxon>
        <taxon>Basidiomycota</taxon>
        <taxon>Agaricomycotina</taxon>
        <taxon>Agaricomycetes</taxon>
        <taxon>Agaricomycetidae</taxon>
        <taxon>Agaricales</taxon>
        <taxon>Agaricineae</taxon>
        <taxon>Psathyrellaceae</taxon>
        <taxon>Coprinellus</taxon>
    </lineage>
</organism>
<feature type="non-terminal residue" evidence="1">
    <location>
        <position position="98"/>
    </location>
</feature>
<keyword evidence="2" id="KW-1185">Reference proteome</keyword>
<sequence length="98" mass="11830">RDQSSYLTQIRTGRLPLNDHLCKIKKADTDKCKKCNRGRRETVQHFLFECQEYKTLRSKMDRAHKKAKRNLKMILRSEQHTKILLRYVVNTRRFTNGH</sequence>
<dbReference type="STRING" id="71717.A0A4Y7SQ37"/>
<evidence type="ECO:0000313" key="2">
    <source>
        <dbReference type="Proteomes" id="UP000298030"/>
    </source>
</evidence>
<accession>A0A4Y7SQ37</accession>
<dbReference type="OrthoDB" id="3267074at2759"/>
<comment type="caution">
    <text evidence="1">The sequence shown here is derived from an EMBL/GenBank/DDBJ whole genome shotgun (WGS) entry which is preliminary data.</text>
</comment>
<feature type="non-terminal residue" evidence="1">
    <location>
        <position position="1"/>
    </location>
</feature>
<evidence type="ECO:0008006" key="3">
    <source>
        <dbReference type="Google" id="ProtNLM"/>
    </source>
</evidence>
<dbReference type="Proteomes" id="UP000298030">
    <property type="component" value="Unassembled WGS sequence"/>
</dbReference>
<dbReference type="AlphaFoldDB" id="A0A4Y7SQ37"/>
<reference evidence="1 2" key="1">
    <citation type="journal article" date="2019" name="Nat. Ecol. Evol.">
        <title>Megaphylogeny resolves global patterns of mushroom evolution.</title>
        <authorList>
            <person name="Varga T."/>
            <person name="Krizsan K."/>
            <person name="Foldi C."/>
            <person name="Dima B."/>
            <person name="Sanchez-Garcia M."/>
            <person name="Sanchez-Ramirez S."/>
            <person name="Szollosi G.J."/>
            <person name="Szarkandi J.G."/>
            <person name="Papp V."/>
            <person name="Albert L."/>
            <person name="Andreopoulos W."/>
            <person name="Angelini C."/>
            <person name="Antonin V."/>
            <person name="Barry K.W."/>
            <person name="Bougher N.L."/>
            <person name="Buchanan P."/>
            <person name="Buyck B."/>
            <person name="Bense V."/>
            <person name="Catcheside P."/>
            <person name="Chovatia M."/>
            <person name="Cooper J."/>
            <person name="Damon W."/>
            <person name="Desjardin D."/>
            <person name="Finy P."/>
            <person name="Geml J."/>
            <person name="Haridas S."/>
            <person name="Hughes K."/>
            <person name="Justo A."/>
            <person name="Karasinski D."/>
            <person name="Kautmanova I."/>
            <person name="Kiss B."/>
            <person name="Kocsube S."/>
            <person name="Kotiranta H."/>
            <person name="LaButti K.M."/>
            <person name="Lechner B.E."/>
            <person name="Liimatainen K."/>
            <person name="Lipzen A."/>
            <person name="Lukacs Z."/>
            <person name="Mihaltcheva S."/>
            <person name="Morgado L.N."/>
            <person name="Niskanen T."/>
            <person name="Noordeloos M.E."/>
            <person name="Ohm R.A."/>
            <person name="Ortiz-Santana B."/>
            <person name="Ovrebo C."/>
            <person name="Racz N."/>
            <person name="Riley R."/>
            <person name="Savchenko A."/>
            <person name="Shiryaev A."/>
            <person name="Soop K."/>
            <person name="Spirin V."/>
            <person name="Szebenyi C."/>
            <person name="Tomsovsky M."/>
            <person name="Tulloss R.E."/>
            <person name="Uehling J."/>
            <person name="Grigoriev I.V."/>
            <person name="Vagvolgyi C."/>
            <person name="Papp T."/>
            <person name="Martin F.M."/>
            <person name="Miettinen O."/>
            <person name="Hibbett D.S."/>
            <person name="Nagy L.G."/>
        </authorList>
    </citation>
    <scope>NUCLEOTIDE SEQUENCE [LARGE SCALE GENOMIC DNA]</scope>
    <source>
        <strain evidence="1 2">FP101781</strain>
    </source>
</reference>
<protein>
    <recommendedName>
        <fullName evidence="3">Reverse transcriptase zinc-binding domain-containing protein</fullName>
    </recommendedName>
</protein>
<gene>
    <name evidence="1" type="ORF">FA13DRAFT_1609262</name>
</gene>
<dbReference type="EMBL" id="QPFP01000071">
    <property type="protein sequence ID" value="TEB23993.1"/>
    <property type="molecule type" value="Genomic_DNA"/>
</dbReference>
<proteinExistence type="predicted"/>